<gene>
    <name evidence="2" type="ORF">WN71_031575</name>
</gene>
<evidence type="ECO:0000313" key="3">
    <source>
        <dbReference type="Proteomes" id="UP000034196"/>
    </source>
</evidence>
<evidence type="ECO:0000313" key="2">
    <source>
        <dbReference type="EMBL" id="OIJ63940.1"/>
    </source>
</evidence>
<dbReference type="InterPro" id="IPR010419">
    <property type="entry name" value="CO_DH_gsu"/>
</dbReference>
<reference evidence="2" key="1">
    <citation type="submission" date="2016-10" db="EMBL/GenBank/DDBJ databases">
        <title>Genome sequence of Streptomyces mangrovisoli MUSC 149.</title>
        <authorList>
            <person name="Lee L.-H."/>
            <person name="Ser H.-L."/>
        </authorList>
    </citation>
    <scope>NUCLEOTIDE SEQUENCE [LARGE SCALE GENOMIC DNA]</scope>
    <source>
        <strain evidence="2">MUSC 149</strain>
    </source>
</reference>
<evidence type="ECO:0008006" key="4">
    <source>
        <dbReference type="Google" id="ProtNLM"/>
    </source>
</evidence>
<comment type="caution">
    <text evidence="2">The sequence shown here is derived from an EMBL/GenBank/DDBJ whole genome shotgun (WGS) entry which is preliminary data.</text>
</comment>
<dbReference type="AlphaFoldDB" id="A0A1J4NQS2"/>
<protein>
    <recommendedName>
        <fullName evidence="4">Carbon monoxide dehydrogenase</fullName>
    </recommendedName>
</protein>
<proteinExistence type="predicted"/>
<organism evidence="2 3">
    <name type="scientific">Streptomyces mangrovisoli</name>
    <dbReference type="NCBI Taxonomy" id="1428628"/>
    <lineage>
        <taxon>Bacteria</taxon>
        <taxon>Bacillati</taxon>
        <taxon>Actinomycetota</taxon>
        <taxon>Actinomycetes</taxon>
        <taxon>Kitasatosporales</taxon>
        <taxon>Streptomycetaceae</taxon>
        <taxon>Streptomyces</taxon>
    </lineage>
</organism>
<dbReference type="PANTHER" id="PTHR38588:SF1">
    <property type="entry name" value="BLL0334 PROTEIN"/>
    <property type="match status" value="1"/>
</dbReference>
<name>A0A1J4NQS2_9ACTN</name>
<sequence>MPSPPARVWEIISDPSAVVSCVGGAELGESHDDGSFDGVLVVRFGGIRVKFAARITLELDQDEREGRLTARGRDGQGATRFSGGAVFRVTEDTVTGGTQVAMTGEMNLSGKLAPLIESGAGVVVARMAREFSAALVERCAPTDTADATPIAAPAERPGLWQRLRARLARLFGRDPSPTRPGKATSTPSRGVRP</sequence>
<accession>A0A1J4NQS2</accession>
<dbReference type="STRING" id="1428628.WN71_031575"/>
<evidence type="ECO:0000256" key="1">
    <source>
        <dbReference type="SAM" id="MobiDB-lite"/>
    </source>
</evidence>
<dbReference type="Proteomes" id="UP000034196">
    <property type="component" value="Unassembled WGS sequence"/>
</dbReference>
<dbReference type="Pfam" id="PF06240">
    <property type="entry name" value="COXG"/>
    <property type="match status" value="1"/>
</dbReference>
<dbReference type="SUPFAM" id="SSF55961">
    <property type="entry name" value="Bet v1-like"/>
    <property type="match status" value="1"/>
</dbReference>
<dbReference type="EMBL" id="LAVA02000090">
    <property type="protein sequence ID" value="OIJ63940.1"/>
    <property type="molecule type" value="Genomic_DNA"/>
</dbReference>
<dbReference type="PANTHER" id="PTHR38588">
    <property type="entry name" value="BLL0334 PROTEIN"/>
    <property type="match status" value="1"/>
</dbReference>
<keyword evidence="3" id="KW-1185">Reference proteome</keyword>
<dbReference type="InterPro" id="IPR023393">
    <property type="entry name" value="START-like_dom_sf"/>
</dbReference>
<dbReference type="Gene3D" id="3.30.530.20">
    <property type="match status" value="1"/>
</dbReference>
<feature type="region of interest" description="Disordered" evidence="1">
    <location>
        <begin position="170"/>
        <end position="193"/>
    </location>
</feature>
<feature type="compositionally biased region" description="Polar residues" evidence="1">
    <location>
        <begin position="183"/>
        <end position="193"/>
    </location>
</feature>